<dbReference type="EMBL" id="JACHKY010000002">
    <property type="protein sequence ID" value="MBB4798001.1"/>
    <property type="molecule type" value="Genomic_DNA"/>
</dbReference>
<gene>
    <name evidence="2" type="ORF">HNP32_001725</name>
</gene>
<organism evidence="2 3">
    <name type="scientific">Brevundimonas bullata</name>
    <dbReference type="NCBI Taxonomy" id="13160"/>
    <lineage>
        <taxon>Bacteria</taxon>
        <taxon>Pseudomonadati</taxon>
        <taxon>Pseudomonadota</taxon>
        <taxon>Alphaproteobacteria</taxon>
        <taxon>Caulobacterales</taxon>
        <taxon>Caulobacteraceae</taxon>
        <taxon>Brevundimonas</taxon>
    </lineage>
</organism>
<dbReference type="RefSeq" id="WP_184269003.1">
    <property type="nucleotide sequence ID" value="NZ_JACHKY010000002.1"/>
</dbReference>
<dbReference type="AlphaFoldDB" id="A0A7W7N435"/>
<feature type="domain" description="DUF4145" evidence="1">
    <location>
        <begin position="112"/>
        <end position="187"/>
    </location>
</feature>
<dbReference type="Pfam" id="PF13643">
    <property type="entry name" value="DUF4145"/>
    <property type="match status" value="1"/>
</dbReference>
<reference evidence="2 3" key="1">
    <citation type="submission" date="2020-08" db="EMBL/GenBank/DDBJ databases">
        <title>Functional genomics of gut bacteria from endangered species of beetles.</title>
        <authorList>
            <person name="Carlos-Shanley C."/>
        </authorList>
    </citation>
    <scope>NUCLEOTIDE SEQUENCE [LARGE SCALE GENOMIC DNA]</scope>
    <source>
        <strain evidence="2 3">S00123</strain>
    </source>
</reference>
<evidence type="ECO:0000259" key="1">
    <source>
        <dbReference type="Pfam" id="PF13643"/>
    </source>
</evidence>
<proteinExistence type="predicted"/>
<comment type="caution">
    <text evidence="2">The sequence shown here is derived from an EMBL/GenBank/DDBJ whole genome shotgun (WGS) entry which is preliminary data.</text>
</comment>
<dbReference type="InterPro" id="IPR025285">
    <property type="entry name" value="DUF4145"/>
</dbReference>
<name>A0A7W7N435_9CAUL</name>
<evidence type="ECO:0000313" key="3">
    <source>
        <dbReference type="Proteomes" id="UP000539957"/>
    </source>
</evidence>
<dbReference type="Proteomes" id="UP000539957">
    <property type="component" value="Unassembled WGS sequence"/>
</dbReference>
<protein>
    <recommendedName>
        <fullName evidence="1">DUF4145 domain-containing protein</fullName>
    </recommendedName>
</protein>
<sequence length="215" mass="24334">MALLAVLGGTMAVHSHNCPHCGTDSVAFHVAWSYAINDAHRVAVGICGKCRLPLTTYLYGYETSPEKFAGDLTDRWQVVDVWPAQTELSAPRHTPQNVARRYLEGEEAYRRQSWNAAVAMYRSALDIGTKTMPGVPEGLSFFNRLKWLHEHHHITQQMKDWADHVRVEGNEALHDPDEFEEADAKPLRLFTETFLRYIYELPGEVAVFRGEVPAA</sequence>
<accession>A0A7W7N435</accession>
<keyword evidence="3" id="KW-1185">Reference proteome</keyword>
<evidence type="ECO:0000313" key="2">
    <source>
        <dbReference type="EMBL" id="MBB4798001.1"/>
    </source>
</evidence>